<dbReference type="SUPFAM" id="SSF56281">
    <property type="entry name" value="Metallo-hydrolase/oxidoreductase"/>
    <property type="match status" value="1"/>
</dbReference>
<sequence length="344" mass="38749">MDARVFFRLVNGPFGDPALYLRLPHQPDALLFDCGDLHPLAPRACLKVRRVFISHAHIDHLAGFDQLLRLSLYRDLCLQLYGPPGLVAQIDHRLRGYSWKLLENFPFVLRVTEWSERLGRCAQFSAARAFALEELPPVDQQDGWLCRGRDDRISALPFDHGGVLSLGFRFEQRQQVVIDVVALQRFGLLAGPWLGNFKRLLREQAPGDTLLQAPLADGGVRDYRLDELSGEIARSRAGVKVCYVTDLQPTETNLDRVVSLARGVDLLVIEAPFLHRDVERARKRNHLTAHLAGEAAGRAGVGRLLVFHHSPRYQDQPRALWREAERARREAAAAGRMNPETSGV</sequence>
<evidence type="ECO:0000313" key="2">
    <source>
        <dbReference type="Proteomes" id="UP000236340"/>
    </source>
</evidence>
<dbReference type="RefSeq" id="WP_103116265.1">
    <property type="nucleotide sequence ID" value="NZ_PPFX01000036.1"/>
</dbReference>
<dbReference type="Gene3D" id="3.60.15.10">
    <property type="entry name" value="Ribonuclease Z/Hydroxyacylglutathione hydrolase-like"/>
    <property type="match status" value="1"/>
</dbReference>
<reference evidence="1 2" key="1">
    <citation type="journal article" date="2018" name="Genome Announc.">
        <title>Genome Sequence of Geothermobacter sp. HR-1 Iron Reducer from the Loihi Seamount.</title>
        <authorList>
            <person name="Smith H."/>
            <person name="Abuyen K."/>
            <person name="Tremblay J."/>
            <person name="Savalia P."/>
            <person name="Perez-Rodriguez I."/>
            <person name="Emerson D."/>
            <person name="Tully B."/>
            <person name="Amend J."/>
        </authorList>
    </citation>
    <scope>NUCLEOTIDE SEQUENCE [LARGE SCALE GENOMIC DNA]</scope>
    <source>
        <strain evidence="1 2">HR-1</strain>
    </source>
</reference>
<protein>
    <submittedName>
        <fullName evidence="1">Ribonuclease Z</fullName>
        <ecNumber evidence="1">3.1.26.11</ecNumber>
    </submittedName>
</protein>
<accession>A0A2K2H7E6</accession>
<name>A0A2K2H7E6_9BACT</name>
<dbReference type="PANTHER" id="PTHR46018:SF7">
    <property type="entry name" value="RIBONUCLEASE Z"/>
    <property type="match status" value="1"/>
</dbReference>
<dbReference type="EC" id="3.1.26.11" evidence="1"/>
<proteinExistence type="predicted"/>
<keyword evidence="1" id="KW-0378">Hydrolase</keyword>
<gene>
    <name evidence="1" type="ORF">C2E25_13530</name>
</gene>
<comment type="caution">
    <text evidence="1">The sequence shown here is derived from an EMBL/GenBank/DDBJ whole genome shotgun (WGS) entry which is preliminary data.</text>
</comment>
<evidence type="ECO:0000313" key="1">
    <source>
        <dbReference type="EMBL" id="PNU19228.1"/>
    </source>
</evidence>
<dbReference type="EMBL" id="PPFX01000036">
    <property type="protein sequence ID" value="PNU19228.1"/>
    <property type="molecule type" value="Genomic_DNA"/>
</dbReference>
<dbReference type="GO" id="GO:0042781">
    <property type="term" value="F:3'-tRNA processing endoribonuclease activity"/>
    <property type="evidence" value="ECO:0007669"/>
    <property type="project" value="UniProtKB-EC"/>
</dbReference>
<dbReference type="PANTHER" id="PTHR46018">
    <property type="entry name" value="ZINC PHOSPHODIESTERASE ELAC PROTEIN 1"/>
    <property type="match status" value="1"/>
</dbReference>
<dbReference type="InterPro" id="IPR036866">
    <property type="entry name" value="RibonucZ/Hydroxyglut_hydro"/>
</dbReference>
<dbReference type="NCBIfam" id="NF002558">
    <property type="entry name" value="PRK02126.1"/>
    <property type="match status" value="1"/>
</dbReference>
<organism evidence="1 2">
    <name type="scientific">Geothermobacter hydrogeniphilus</name>
    <dbReference type="NCBI Taxonomy" id="1969733"/>
    <lineage>
        <taxon>Bacteria</taxon>
        <taxon>Pseudomonadati</taxon>
        <taxon>Thermodesulfobacteriota</taxon>
        <taxon>Desulfuromonadia</taxon>
        <taxon>Desulfuromonadales</taxon>
        <taxon>Geothermobacteraceae</taxon>
        <taxon>Geothermobacter</taxon>
    </lineage>
</organism>
<dbReference type="Proteomes" id="UP000236340">
    <property type="component" value="Unassembled WGS sequence"/>
</dbReference>
<dbReference type="OrthoDB" id="9800940at2"/>
<dbReference type="AlphaFoldDB" id="A0A2K2H7E6"/>